<gene>
    <name evidence="3" type="ORF">HU200_030068</name>
</gene>
<accession>A0A835BS41</accession>
<dbReference type="OrthoDB" id="670088at2759"/>
<dbReference type="Pfam" id="PF04043">
    <property type="entry name" value="PMEI"/>
    <property type="match status" value="1"/>
</dbReference>
<comment type="caution">
    <text evidence="3">The sequence shown here is derived from an EMBL/GenBank/DDBJ whole genome shotgun (WGS) entry which is preliminary data.</text>
</comment>
<dbReference type="Proteomes" id="UP000636709">
    <property type="component" value="Unassembled WGS sequence"/>
</dbReference>
<organism evidence="3 4">
    <name type="scientific">Digitaria exilis</name>
    <dbReference type="NCBI Taxonomy" id="1010633"/>
    <lineage>
        <taxon>Eukaryota</taxon>
        <taxon>Viridiplantae</taxon>
        <taxon>Streptophyta</taxon>
        <taxon>Embryophyta</taxon>
        <taxon>Tracheophyta</taxon>
        <taxon>Spermatophyta</taxon>
        <taxon>Magnoliopsida</taxon>
        <taxon>Liliopsida</taxon>
        <taxon>Poales</taxon>
        <taxon>Poaceae</taxon>
        <taxon>PACMAD clade</taxon>
        <taxon>Panicoideae</taxon>
        <taxon>Panicodae</taxon>
        <taxon>Paniceae</taxon>
        <taxon>Anthephorinae</taxon>
        <taxon>Digitaria</taxon>
    </lineage>
</organism>
<feature type="region of interest" description="Disordered" evidence="1">
    <location>
        <begin position="24"/>
        <end position="43"/>
    </location>
</feature>
<dbReference type="SUPFAM" id="SSF101148">
    <property type="entry name" value="Plant invertase/pectin methylesterase inhibitor"/>
    <property type="match status" value="1"/>
</dbReference>
<reference evidence="3" key="1">
    <citation type="submission" date="2020-07" db="EMBL/GenBank/DDBJ databases">
        <title>Genome sequence and genetic diversity analysis of an under-domesticated orphan crop, white fonio (Digitaria exilis).</title>
        <authorList>
            <person name="Bennetzen J.L."/>
            <person name="Chen S."/>
            <person name="Ma X."/>
            <person name="Wang X."/>
            <person name="Yssel A.E.J."/>
            <person name="Chaluvadi S.R."/>
            <person name="Johnson M."/>
            <person name="Gangashetty P."/>
            <person name="Hamidou F."/>
            <person name="Sanogo M.D."/>
            <person name="Zwaenepoel A."/>
            <person name="Wallace J."/>
            <person name="Van De Peer Y."/>
            <person name="Van Deynze A."/>
        </authorList>
    </citation>
    <scope>NUCLEOTIDE SEQUENCE</scope>
    <source>
        <tissue evidence="3">Leaves</tissue>
    </source>
</reference>
<dbReference type="AlphaFoldDB" id="A0A835BS41"/>
<evidence type="ECO:0000256" key="1">
    <source>
        <dbReference type="SAM" id="MobiDB-lite"/>
    </source>
</evidence>
<protein>
    <recommendedName>
        <fullName evidence="2">Pectinesterase inhibitor domain-containing protein</fullName>
    </recommendedName>
</protein>
<feature type="domain" description="Pectinesterase inhibitor" evidence="2">
    <location>
        <begin position="91"/>
        <end position="252"/>
    </location>
</feature>
<evidence type="ECO:0000259" key="2">
    <source>
        <dbReference type="Pfam" id="PF04043"/>
    </source>
</evidence>
<dbReference type="GO" id="GO:0004857">
    <property type="term" value="F:enzyme inhibitor activity"/>
    <property type="evidence" value="ECO:0007669"/>
    <property type="project" value="InterPro"/>
</dbReference>
<dbReference type="Gene3D" id="1.20.140.40">
    <property type="entry name" value="Invertase/pectin methylesterase inhibitor family protein"/>
    <property type="match status" value="1"/>
</dbReference>
<evidence type="ECO:0000313" key="3">
    <source>
        <dbReference type="EMBL" id="KAF8708686.1"/>
    </source>
</evidence>
<dbReference type="EMBL" id="JACEFO010001756">
    <property type="protein sequence ID" value="KAF8708686.1"/>
    <property type="molecule type" value="Genomic_DNA"/>
</dbReference>
<evidence type="ECO:0000313" key="4">
    <source>
        <dbReference type="Proteomes" id="UP000636709"/>
    </source>
</evidence>
<dbReference type="InterPro" id="IPR006501">
    <property type="entry name" value="Pectinesterase_inhib_dom"/>
</dbReference>
<keyword evidence="4" id="KW-1185">Reference proteome</keyword>
<feature type="compositionally biased region" description="Basic and acidic residues" evidence="1">
    <location>
        <begin position="34"/>
        <end position="43"/>
    </location>
</feature>
<sequence length="270" mass="28014">MSHSLSDPSMYIYILRACRSSDAAPQDSAASTTRELRERPPIHSLTDRSVEVKTMAASMGTSLILLFLSTSALDAVPIAGAARVSPGASPIVATCMTGPYPELCVGELGQRLLDIQTAIASADPNQGATIAGAPGQVDVKALVAVALQAASEAGAVAASIFEGKLPGFNTGVPDFRKCLGNCSVTMGSAMQKLHGASAALRSGATDVAKTLASKSFTDVSSCTVSCKELSGDVRLIVVQSLTEFQKMLQIAISFINKMKTQQPPPLKNMP</sequence>
<proteinExistence type="predicted"/>
<dbReference type="InterPro" id="IPR035513">
    <property type="entry name" value="Invertase/methylesterase_inhib"/>
</dbReference>
<name>A0A835BS41_9POAL</name>
<dbReference type="NCBIfam" id="TIGR01614">
    <property type="entry name" value="PME_inhib"/>
    <property type="match status" value="1"/>
</dbReference>